<comment type="caution">
    <text evidence="1">The sequence shown here is derived from an EMBL/GenBank/DDBJ whole genome shotgun (WGS) entry which is preliminary data.</text>
</comment>
<sequence>MFGVALTSFSLSLDLIANTQVGFNDLLNPFELYTLPLEDWITEFIDYLVDNYRPFFQAISTPIRSTLEGMQGLFLAIPPLIL</sequence>
<gene>
    <name evidence="1" type="ORF">F6J89_24550</name>
</gene>
<reference evidence="1" key="1">
    <citation type="submission" date="2019-11" db="EMBL/GenBank/DDBJ databases">
        <title>Genomic insights into an expanded diversity of filamentous marine cyanobacteria reveals the extraordinary biosynthetic potential of Moorea and Okeania.</title>
        <authorList>
            <person name="Ferreira Leao T."/>
            <person name="Wang M."/>
            <person name="Moss N."/>
            <person name="Da Silva R."/>
            <person name="Sanders J."/>
            <person name="Nurk S."/>
            <person name="Gurevich A."/>
            <person name="Humphrey G."/>
            <person name="Reher R."/>
            <person name="Zhu Q."/>
            <person name="Belda-Ferre P."/>
            <person name="Glukhov E."/>
            <person name="Rex R."/>
            <person name="Dorrestein P.C."/>
            <person name="Knight R."/>
            <person name="Pevzner P."/>
            <person name="Gerwick W.H."/>
            <person name="Gerwick L."/>
        </authorList>
    </citation>
    <scope>NUCLEOTIDE SEQUENCE</scope>
    <source>
        <strain evidence="1">SIO1C4</strain>
    </source>
</reference>
<proteinExistence type="predicted"/>
<protein>
    <submittedName>
        <fullName evidence="1">Proline/glycine betaine ABC transporter substrate-binding protein ProX</fullName>
    </submittedName>
</protein>
<organism evidence="1">
    <name type="scientific">Symploca sp. SIO1C4</name>
    <dbReference type="NCBI Taxonomy" id="2607765"/>
    <lineage>
        <taxon>Bacteria</taxon>
        <taxon>Bacillati</taxon>
        <taxon>Cyanobacteriota</taxon>
        <taxon>Cyanophyceae</taxon>
        <taxon>Coleofasciculales</taxon>
        <taxon>Coleofasciculaceae</taxon>
        <taxon>Symploca</taxon>
    </lineage>
</organism>
<name>A0A6B3NG67_9CYAN</name>
<dbReference type="EMBL" id="JAAHFQ010000623">
    <property type="protein sequence ID" value="NER30697.1"/>
    <property type="molecule type" value="Genomic_DNA"/>
</dbReference>
<accession>A0A6B3NG67</accession>
<feature type="non-terminal residue" evidence="1">
    <location>
        <position position="82"/>
    </location>
</feature>
<dbReference type="AlphaFoldDB" id="A0A6B3NG67"/>
<evidence type="ECO:0000313" key="1">
    <source>
        <dbReference type="EMBL" id="NER30697.1"/>
    </source>
</evidence>